<dbReference type="GO" id="GO:0045892">
    <property type="term" value="P:negative regulation of DNA-templated transcription"/>
    <property type="evidence" value="ECO:0007669"/>
    <property type="project" value="TreeGrafter"/>
</dbReference>
<protein>
    <submittedName>
        <fullName evidence="2">Circadian-associated transcriptional repressor</fullName>
    </submittedName>
</protein>
<dbReference type="EMBL" id="OW240924">
    <property type="protein sequence ID" value="CAH2327044.1"/>
    <property type="molecule type" value="Genomic_DNA"/>
</dbReference>
<keyword evidence="3" id="KW-1185">Reference proteome</keyword>
<dbReference type="InterPro" id="IPR031373">
    <property type="entry name" value="Ciart"/>
</dbReference>
<dbReference type="AlphaFoldDB" id="A0AAD1TKB1"/>
<dbReference type="PANTHER" id="PTHR35441">
    <property type="entry name" value="CIRCADIAN-ASSOCIATED TRANSCRIPTIONAL REPRESSOR"/>
    <property type="match status" value="1"/>
</dbReference>
<dbReference type="GO" id="GO:0032922">
    <property type="term" value="P:circadian regulation of gene expression"/>
    <property type="evidence" value="ECO:0007669"/>
    <property type="project" value="InterPro"/>
</dbReference>
<sequence length="506" mass="57000">MNHAYRVTQFDSRAATPSAHVSAFLAQRLQNFVRCHKSATRLLALNSFMEDTESSDFLSSCDSIYSVGSTAVSGREDTNYVDFGVFLSGGLEEANKVEEDMDNVRMIPNSRLSSNDHPVLIRLENEYQARKSHWYQRSGRYFGHMQEIDGRLSFTSQNTVTSRGSPLGSKNEEKHLKHYISQDTNPEAPHGLKRQWKQEAELPRDWWKERKEQAYSASEGDRIFAQKCQELQGFIKPLTDLLNGLKKGRYERGLSTFQQSVAMDRIQRIIGVLQKPQMGERYLGTLLQVEMMLKIWFPTVTSSSSASSSSDCEKEEPHYKIAKLPKVDCLSARRCPLTELPSSNTDSEETPIQSPVLKQSHSDCLCKDRMHVLSEWPSMNLTWMHTAPIPNPSLSQADLHHLNMALEQEICGPHTNNCGVILFLHNNLVSSSPLPRPASTMQTEELPSVIRKNCREEVKSELPLRSQSAPPMLPTIGSPRLGENGGHSCSLSHLPMCTQRPAGEKT</sequence>
<evidence type="ECO:0000313" key="2">
    <source>
        <dbReference type="EMBL" id="CAH2327044.1"/>
    </source>
</evidence>
<proteinExistence type="predicted"/>
<organism evidence="2 3">
    <name type="scientific">Pelobates cultripes</name>
    <name type="common">Western spadefoot toad</name>
    <dbReference type="NCBI Taxonomy" id="61616"/>
    <lineage>
        <taxon>Eukaryota</taxon>
        <taxon>Metazoa</taxon>
        <taxon>Chordata</taxon>
        <taxon>Craniata</taxon>
        <taxon>Vertebrata</taxon>
        <taxon>Euteleostomi</taxon>
        <taxon>Amphibia</taxon>
        <taxon>Batrachia</taxon>
        <taxon>Anura</taxon>
        <taxon>Pelobatoidea</taxon>
        <taxon>Pelobatidae</taxon>
        <taxon>Pelobates</taxon>
    </lineage>
</organism>
<dbReference type="GO" id="GO:0000978">
    <property type="term" value="F:RNA polymerase II cis-regulatory region sequence-specific DNA binding"/>
    <property type="evidence" value="ECO:0007669"/>
    <property type="project" value="TreeGrafter"/>
</dbReference>
<gene>
    <name evidence="2" type="ORF">PECUL_23A040596</name>
</gene>
<feature type="region of interest" description="Disordered" evidence="1">
    <location>
        <begin position="460"/>
        <end position="506"/>
    </location>
</feature>
<evidence type="ECO:0000313" key="3">
    <source>
        <dbReference type="Proteomes" id="UP001295444"/>
    </source>
</evidence>
<accession>A0AAD1TKB1</accession>
<evidence type="ECO:0000256" key="1">
    <source>
        <dbReference type="SAM" id="MobiDB-lite"/>
    </source>
</evidence>
<dbReference type="GO" id="GO:0005634">
    <property type="term" value="C:nucleus"/>
    <property type="evidence" value="ECO:0007669"/>
    <property type="project" value="TreeGrafter"/>
</dbReference>
<reference evidence="2" key="1">
    <citation type="submission" date="2022-03" db="EMBL/GenBank/DDBJ databases">
        <authorList>
            <person name="Alioto T."/>
            <person name="Alioto T."/>
            <person name="Gomez Garrido J."/>
        </authorList>
    </citation>
    <scope>NUCLEOTIDE SEQUENCE</scope>
</reference>
<dbReference type="PANTHER" id="PTHR35441:SF1">
    <property type="entry name" value="CIRCADIAN-ASSOCIATED TRANSCRIPTIONAL REPRESSOR"/>
    <property type="match status" value="1"/>
</dbReference>
<name>A0AAD1TKB1_PELCU</name>
<dbReference type="Pfam" id="PF15673">
    <property type="entry name" value="Ciart"/>
    <property type="match status" value="1"/>
</dbReference>
<dbReference type="Proteomes" id="UP001295444">
    <property type="component" value="Chromosome 13"/>
</dbReference>